<proteinExistence type="predicted"/>
<dbReference type="EMBL" id="JBHUMX010000019">
    <property type="protein sequence ID" value="MFD2628781.1"/>
    <property type="molecule type" value="Genomic_DNA"/>
</dbReference>
<evidence type="ECO:0000256" key="2">
    <source>
        <dbReference type="SAM" id="Coils"/>
    </source>
</evidence>
<feature type="coiled-coil region" evidence="2">
    <location>
        <begin position="715"/>
        <end position="763"/>
    </location>
</feature>
<feature type="coiled-coil region" evidence="2">
    <location>
        <begin position="51"/>
        <end position="134"/>
    </location>
</feature>
<keyword evidence="5" id="KW-1185">Reference proteome</keyword>
<feature type="coiled-coil region" evidence="2">
    <location>
        <begin position="807"/>
        <end position="903"/>
    </location>
</feature>
<evidence type="ECO:0000313" key="4">
    <source>
        <dbReference type="EMBL" id="MFD2628781.1"/>
    </source>
</evidence>
<dbReference type="PANTHER" id="PTHR37813:SF1">
    <property type="entry name" value="FELS-2 PROPHAGE PROTEIN"/>
    <property type="match status" value="1"/>
</dbReference>
<name>A0ABW5PZU2_9BACI</name>
<evidence type="ECO:0000313" key="5">
    <source>
        <dbReference type="Proteomes" id="UP001597451"/>
    </source>
</evidence>
<dbReference type="InterPro" id="IPR010090">
    <property type="entry name" value="Phage_tape_meas"/>
</dbReference>
<evidence type="ECO:0000256" key="1">
    <source>
        <dbReference type="ARBA" id="ARBA00022612"/>
    </source>
</evidence>
<dbReference type="Pfam" id="PF10145">
    <property type="entry name" value="PhageMin_Tail"/>
    <property type="match status" value="1"/>
</dbReference>
<gene>
    <name evidence="4" type="ORF">ACFSUN_08270</name>
</gene>
<keyword evidence="1" id="KW-1188">Viral release from host cell</keyword>
<accession>A0ABW5PZU2</accession>
<reference evidence="5" key="1">
    <citation type="journal article" date="2019" name="Int. J. Syst. Evol. Microbiol.">
        <title>The Global Catalogue of Microorganisms (GCM) 10K type strain sequencing project: providing services to taxonomists for standard genome sequencing and annotation.</title>
        <authorList>
            <consortium name="The Broad Institute Genomics Platform"/>
            <consortium name="The Broad Institute Genome Sequencing Center for Infectious Disease"/>
            <person name="Wu L."/>
            <person name="Ma J."/>
        </authorList>
    </citation>
    <scope>NUCLEOTIDE SEQUENCE [LARGE SCALE GENOMIC DNA]</scope>
    <source>
        <strain evidence="5">TISTR 1858</strain>
    </source>
</reference>
<organism evidence="4 5">
    <name type="scientific">Oceanobacillus kapialis</name>
    <dbReference type="NCBI Taxonomy" id="481353"/>
    <lineage>
        <taxon>Bacteria</taxon>
        <taxon>Bacillati</taxon>
        <taxon>Bacillota</taxon>
        <taxon>Bacilli</taxon>
        <taxon>Bacillales</taxon>
        <taxon>Bacillaceae</taxon>
        <taxon>Oceanobacillus</taxon>
    </lineage>
</organism>
<comment type="caution">
    <text evidence="4">The sequence shown here is derived from an EMBL/GenBank/DDBJ whole genome shotgun (WGS) entry which is preliminary data.</text>
</comment>
<dbReference type="RefSeq" id="WP_379561526.1">
    <property type="nucleotide sequence ID" value="NZ_JBHUMX010000019.1"/>
</dbReference>
<dbReference type="Proteomes" id="UP001597451">
    <property type="component" value="Unassembled WGS sequence"/>
</dbReference>
<keyword evidence="2" id="KW-0175">Coiled coil</keyword>
<protein>
    <submittedName>
        <fullName evidence="4">Phage tail tape measure protein</fullName>
    </submittedName>
</protein>
<feature type="domain" description="Phage tail tape measure protein" evidence="3">
    <location>
        <begin position="217"/>
        <end position="412"/>
    </location>
</feature>
<evidence type="ECO:0000259" key="3">
    <source>
        <dbReference type="Pfam" id="PF10145"/>
    </source>
</evidence>
<sequence>MAERIEGLSIELDLETMKINSGLKDLKSQLTVVNSEMKANMSAFDRSDKSIEKYETRLTGLNKKLEVQRAVVDNARKTYEKMVKEHGEGTEEAKKAAKEYNNQVASLNNLSRYVERVEGDLAQLREEQRIANSNWTKMGGHLDNVGNKMTIFGDKVSSAGSTMSKTVTPAVLGIGTAAGLVAGSYEDSATRIQNSLGLTAEEAKELTDVSRNIYNDGFGESAEEIDTALLQVKQNIRDVNNEDLERITEKAFLLADTFESDVNEVTRAGNNIIKGFGIEADEAFDLMARGAQNGLNFSNEMFDNLSEYSGLFASMGFSAEEYFELLQKGSEAGIYNLDYINDVMKEFQIRVKDGSDATKDAMGQMSDSTQDVWKEFQKGDKTVKDVSNAVLKELEGMDNQVAANQIGVELFGTKFEDLESEAMYSLGGIGEGIEDVDGTMDEMTKNAEKNISQQWKATWREAKEILLPVGETLLDFTREVLPDVKEGVEDVTEWFSELDEEGKRNIVMLGGMAAAAGPVLTVVGGLSSGIGGLLKVTGGLTTAIGKKNGKGAAGAISLLSRGGVAGLAIAGVAGITIGVADLIKKSKKSEEVNLDVAQSLSDQAVQLESSAETFDKLSGKAKISNDELAELNDLNQRISESTNPGEINELQKQYEKLAKKSGLSKDELGYLFDANKDIIDQAPNVQHSVSESGNAFVENTNAVKEYVNSLYEMSKVELENERQIALENEREITKEIKEEKEAIEEVEKKIQLLNAASAMEQQEIEKRLSKIKELYNDQNVSAKEKEALVLEEIALRDVLTGKEQEARLDLKGQLETKKESIAASEEELEKIKALDLEMANIILKQVGINAEGEKGLSQLDEKLAKNQQELAELDKQLEKNGVLNEKDRERRETLQEIVGQQQEARNYIYDELGLYNDLNSLIDTKLGYLDQEQEKRVANLAKTSEIKIEEGNILKQMDQKNEKLLQEREKLIENWKQQGANKQEIQEQINGIDEKILKNDTVLEKILREAGLWDEVKDKINFGTDALEGQGSQIDRNNSKTSRGIGLEEERTKEAGKDATKNIFATDNGTISVIDFAAKAGLTKNVTVTDNGTIAILEERAKSPVQKAIEFVTSGFNLWAMGTPPTGHPGGHAILGDGVGSNAGKELVTLPSGKMFLSADRPTLYPNLPKGTHVMPARETKKIMRVTPQYAEGTGGWQTLLEPGVIRTDFSKLLALLAKQAPAQTTHSGSVQPKDYTKDLLHATLQQNEILMQLLAKDTAPRIDARSLGKSLEPFITETQTRKQGGKKRFD</sequence>
<dbReference type="PANTHER" id="PTHR37813">
    <property type="entry name" value="FELS-2 PROPHAGE PROTEIN"/>
    <property type="match status" value="1"/>
</dbReference>